<evidence type="ECO:0000313" key="1">
    <source>
        <dbReference type="EMBL" id="ODS02348.1"/>
    </source>
</evidence>
<gene>
    <name evidence="1" type="ORF">AUC71_01795</name>
</gene>
<proteinExistence type="predicted"/>
<accession>A0A1E3W951</accession>
<keyword evidence="2" id="KW-1185">Reference proteome</keyword>
<evidence type="ECO:0000313" key="2">
    <source>
        <dbReference type="Proteomes" id="UP000095042"/>
    </source>
</evidence>
<dbReference type="EMBL" id="LPWD01000335">
    <property type="protein sequence ID" value="ODS02348.1"/>
    <property type="molecule type" value="Genomic_DNA"/>
</dbReference>
<dbReference type="Proteomes" id="UP000095042">
    <property type="component" value="Unassembled WGS sequence"/>
</dbReference>
<reference evidence="1 2" key="1">
    <citation type="journal article" date="2016" name="Environ. Microbiol.">
        <title>New Methyloceanibacter diversity from North Sea sediments includes methanotroph containing solely the soluble methane monooxygenase.</title>
        <authorList>
            <person name="Vekeman B."/>
            <person name="Kerckhof F.M."/>
            <person name="Cremers G."/>
            <person name="de Vos P."/>
            <person name="Vandamme P."/>
            <person name="Boon N."/>
            <person name="Op den Camp H.J."/>
            <person name="Heylen K."/>
        </authorList>
    </citation>
    <scope>NUCLEOTIDE SEQUENCE [LARGE SCALE GENOMIC DNA]</scope>
    <source>
        <strain evidence="1 2">R-67177</strain>
    </source>
</reference>
<name>A0A1E3W951_9HYPH</name>
<organism evidence="1 2">
    <name type="scientific">Methyloceanibacter marginalis</name>
    <dbReference type="NCBI Taxonomy" id="1774971"/>
    <lineage>
        <taxon>Bacteria</taxon>
        <taxon>Pseudomonadati</taxon>
        <taxon>Pseudomonadota</taxon>
        <taxon>Alphaproteobacteria</taxon>
        <taxon>Hyphomicrobiales</taxon>
        <taxon>Hyphomicrobiaceae</taxon>
        <taxon>Methyloceanibacter</taxon>
    </lineage>
</organism>
<dbReference type="AlphaFoldDB" id="A0A1E3W951"/>
<protein>
    <submittedName>
        <fullName evidence="1">Uncharacterized protein</fullName>
    </submittedName>
</protein>
<sequence>MIPVMADRSRLATERMSVSVVRVSARTAPKRRVTFCALEGPLLVLIEADSEDEAFAICTEQGLEFVSLCDD</sequence>
<comment type="caution">
    <text evidence="1">The sequence shown here is derived from an EMBL/GenBank/DDBJ whole genome shotgun (WGS) entry which is preliminary data.</text>
</comment>